<dbReference type="PANTHER" id="PTHR21646">
    <property type="entry name" value="UBIQUITIN CARBOXYL-TERMINAL HYDROLASE"/>
    <property type="match status" value="1"/>
</dbReference>
<comment type="caution">
    <text evidence="10">The sequence shown here is derived from an EMBL/GenBank/DDBJ whole genome shotgun (WGS) entry which is preliminary data.</text>
</comment>
<dbReference type="Gene3D" id="3.40.250.10">
    <property type="entry name" value="Rhodanese-like domain"/>
    <property type="match status" value="1"/>
</dbReference>
<dbReference type="InterPro" id="IPR001394">
    <property type="entry name" value="Peptidase_C19_UCH"/>
</dbReference>
<protein>
    <recommendedName>
        <fullName evidence="7">Ubiquitin carboxyl-terminal hydrolase</fullName>
        <ecNumber evidence="7">3.4.19.12</ecNumber>
    </recommendedName>
</protein>
<feature type="domain" description="USP" evidence="9">
    <location>
        <begin position="428"/>
        <end position="818"/>
    </location>
</feature>
<gene>
    <name evidence="10" type="primary">DOA4_1</name>
    <name evidence="10" type="ORF">Cantr_10798</name>
</gene>
<keyword evidence="11" id="KW-1185">Reference proteome</keyword>
<dbReference type="SUPFAM" id="SSF52821">
    <property type="entry name" value="Rhodanese/Cell cycle control phosphatase"/>
    <property type="match status" value="1"/>
</dbReference>
<evidence type="ECO:0000256" key="2">
    <source>
        <dbReference type="ARBA" id="ARBA00009085"/>
    </source>
</evidence>
<keyword evidence="4 7" id="KW-0833">Ubl conjugation pathway</keyword>
<organism evidence="10 11">
    <name type="scientific">Candida viswanathii</name>
    <dbReference type="NCBI Taxonomy" id="5486"/>
    <lineage>
        <taxon>Eukaryota</taxon>
        <taxon>Fungi</taxon>
        <taxon>Dikarya</taxon>
        <taxon>Ascomycota</taxon>
        <taxon>Saccharomycotina</taxon>
        <taxon>Pichiomycetes</taxon>
        <taxon>Debaryomycetaceae</taxon>
        <taxon>Candida/Lodderomyces clade</taxon>
        <taxon>Candida</taxon>
    </lineage>
</organism>
<dbReference type="InterPro" id="IPR050185">
    <property type="entry name" value="Ub_carboxyl-term_hydrolase"/>
</dbReference>
<dbReference type="InterPro" id="IPR036873">
    <property type="entry name" value="Rhodanese-like_dom_sf"/>
</dbReference>
<evidence type="ECO:0000313" key="11">
    <source>
        <dbReference type="Proteomes" id="UP000253472"/>
    </source>
</evidence>
<dbReference type="CDD" id="cd02674">
    <property type="entry name" value="Peptidase_C19R"/>
    <property type="match status" value="1"/>
</dbReference>
<evidence type="ECO:0000313" key="10">
    <source>
        <dbReference type="EMBL" id="RCK63908.1"/>
    </source>
</evidence>
<evidence type="ECO:0000256" key="1">
    <source>
        <dbReference type="ARBA" id="ARBA00000707"/>
    </source>
</evidence>
<dbReference type="PROSITE" id="PS00973">
    <property type="entry name" value="USP_2"/>
    <property type="match status" value="1"/>
</dbReference>
<dbReference type="EC" id="3.4.19.12" evidence="7"/>
<evidence type="ECO:0000256" key="7">
    <source>
        <dbReference type="RuleBase" id="RU366025"/>
    </source>
</evidence>
<dbReference type="InterPro" id="IPR018200">
    <property type="entry name" value="USP_CS"/>
</dbReference>
<evidence type="ECO:0000256" key="3">
    <source>
        <dbReference type="ARBA" id="ARBA00022670"/>
    </source>
</evidence>
<dbReference type="InterPro" id="IPR038765">
    <property type="entry name" value="Papain-like_cys_pep_sf"/>
</dbReference>
<dbReference type="GO" id="GO:0006508">
    <property type="term" value="P:proteolysis"/>
    <property type="evidence" value="ECO:0007669"/>
    <property type="project" value="UniProtKB-KW"/>
</dbReference>
<dbReference type="Proteomes" id="UP000253472">
    <property type="component" value="Unassembled WGS sequence"/>
</dbReference>
<evidence type="ECO:0000256" key="5">
    <source>
        <dbReference type="ARBA" id="ARBA00022801"/>
    </source>
</evidence>
<dbReference type="GO" id="GO:0016579">
    <property type="term" value="P:protein deubiquitination"/>
    <property type="evidence" value="ECO:0007669"/>
    <property type="project" value="InterPro"/>
</dbReference>
<dbReference type="STRING" id="5486.A0A367YDH4"/>
<name>A0A367YDH4_9ASCO</name>
<dbReference type="Gene3D" id="3.90.70.10">
    <property type="entry name" value="Cysteine proteinases"/>
    <property type="match status" value="1"/>
</dbReference>
<dbReference type="PANTHER" id="PTHR21646:SF95">
    <property type="entry name" value="UBIQUITIN CARBOXYL-TERMINAL HYDROLASE 4-RELATED"/>
    <property type="match status" value="1"/>
</dbReference>
<sequence>MTLLLKPTSELDAASRKIIERIQSNSPTFQHLFDLLLNLLPFFDKTVSLLDSTGYCDYEVAYVTYQTCIQVVGLMKPKTNSLNQDIFKGVQLQTRKRVSTFKTILSYFTEPETQEEDPLLNRFKSLSGGGGGSKPKSSLDEMFHEWITSSELQQELSSKKVLLIDFRPRKDYLNNHIKYKDLVHIEPKQLETLLDSASDEDLEALVKKSTPYDQYHMFLERQKYDLIVIYNYNYGSEATDRLLGIIDVVSKPNPFTKLITILTNNKYISSRLKVRPLFLSGGVLNWYKTFGNAYLERTLVQNGVAHTSDNQYLKSFNDYVSTSKEAPKTQVKTQNGDYIRPSQRKANQFDPVPVKSGATVFASAKVDLPPTPSSPAVSTPSPPRAPAPPPKTTTLTHVPEKKTKSPSPVTKEVTVSSKKSQFLELYTTGLVNLGNSCYMNCVVQCLAAAPQLTSFFFPTITESFSDHSYRQHINSNNKLGTKGELTTSFVELILNMLNNNGKAFSPTKFKRTMGSLSPSQQFLTYDQQDCIEFLNFLLDALHEDLNNVTITDPQERKMITDLSPEQEKSRETLPVRLASTIEWERYLKLNFSVIVDYFQGQHLSQLKCLECGFTSTTYNAFSILSLPIPQKLNNLGKVLLKDCLEEFVTTELLDDNNKWYCPQCKRFTRLTKKIAITRLPQVLIVNFNRFKMTNTGGFNKLETFVTYPVNEELDMTPYWPDVGSRINENSTMSIEMEQDLLQSFPVRNQTPPFKYKLFGVANHFGNLTTGHYTSYVYKHSDSKKTRNWCYFDDSKITYNVSPSQVVNKNAYCLFFQRV</sequence>
<dbReference type="Pfam" id="PF00443">
    <property type="entry name" value="UCH"/>
    <property type="match status" value="1"/>
</dbReference>
<accession>A0A367YDH4</accession>
<comment type="similarity">
    <text evidence="2 7">Belongs to the peptidase C19 family.</text>
</comment>
<dbReference type="PROSITE" id="PS50235">
    <property type="entry name" value="USP_3"/>
    <property type="match status" value="1"/>
</dbReference>
<comment type="catalytic activity">
    <reaction evidence="1 7">
        <text>Thiol-dependent hydrolysis of ester, thioester, amide, peptide and isopeptide bonds formed by the C-terminal Gly of ubiquitin (a 76-residue protein attached to proteins as an intracellular targeting signal).</text>
        <dbReference type="EC" id="3.4.19.12"/>
    </reaction>
</comment>
<evidence type="ECO:0000256" key="8">
    <source>
        <dbReference type="SAM" id="MobiDB-lite"/>
    </source>
</evidence>
<dbReference type="InterPro" id="IPR028889">
    <property type="entry name" value="USP"/>
</dbReference>
<dbReference type="PROSITE" id="PS00972">
    <property type="entry name" value="USP_1"/>
    <property type="match status" value="1"/>
</dbReference>
<evidence type="ECO:0000259" key="9">
    <source>
        <dbReference type="PROSITE" id="PS50235"/>
    </source>
</evidence>
<feature type="compositionally biased region" description="Polar residues" evidence="8">
    <location>
        <begin position="324"/>
        <end position="336"/>
    </location>
</feature>
<evidence type="ECO:0000256" key="6">
    <source>
        <dbReference type="ARBA" id="ARBA00022807"/>
    </source>
</evidence>
<dbReference type="EMBL" id="QLNQ01000023">
    <property type="protein sequence ID" value="RCK63908.1"/>
    <property type="molecule type" value="Genomic_DNA"/>
</dbReference>
<feature type="compositionally biased region" description="Pro residues" evidence="8">
    <location>
        <begin position="380"/>
        <end position="391"/>
    </location>
</feature>
<feature type="region of interest" description="Disordered" evidence="8">
    <location>
        <begin position="369"/>
        <end position="412"/>
    </location>
</feature>
<evidence type="ECO:0000256" key="4">
    <source>
        <dbReference type="ARBA" id="ARBA00022786"/>
    </source>
</evidence>
<dbReference type="OrthoDB" id="292964at2759"/>
<dbReference type="GO" id="GO:0004843">
    <property type="term" value="F:cysteine-type deubiquitinase activity"/>
    <property type="evidence" value="ECO:0007669"/>
    <property type="project" value="UniProtKB-UniRule"/>
</dbReference>
<proteinExistence type="inferred from homology"/>
<keyword evidence="5 7" id="KW-0378">Hydrolase</keyword>
<keyword evidence="6 7" id="KW-0788">Thiol protease</keyword>
<reference evidence="10 11" key="1">
    <citation type="submission" date="2018-06" db="EMBL/GenBank/DDBJ databases">
        <title>Whole genome sequencing of Candida tropicalis (genome annotated by CSBL at Korea University).</title>
        <authorList>
            <person name="Ahn J."/>
        </authorList>
    </citation>
    <scope>NUCLEOTIDE SEQUENCE [LARGE SCALE GENOMIC DNA]</scope>
    <source>
        <strain evidence="10 11">ATCC 20962</strain>
    </source>
</reference>
<feature type="region of interest" description="Disordered" evidence="8">
    <location>
        <begin position="324"/>
        <end position="351"/>
    </location>
</feature>
<keyword evidence="3 7" id="KW-0645">Protease</keyword>
<dbReference type="AlphaFoldDB" id="A0A367YDH4"/>
<dbReference type="SUPFAM" id="SSF54001">
    <property type="entry name" value="Cysteine proteinases"/>
    <property type="match status" value="1"/>
</dbReference>